<keyword evidence="5 6" id="KW-0408">Iron</keyword>
<dbReference type="EMBL" id="MUNK01000367">
    <property type="protein sequence ID" value="OTA22483.1"/>
    <property type="molecule type" value="Genomic_DNA"/>
</dbReference>
<evidence type="ECO:0000256" key="1">
    <source>
        <dbReference type="ARBA" id="ARBA00001971"/>
    </source>
</evidence>
<dbReference type="InterPro" id="IPR036551">
    <property type="entry name" value="Flavin_trans-like"/>
</dbReference>
<dbReference type="GO" id="GO:0008395">
    <property type="term" value="F:steroid hydroxylase activity"/>
    <property type="evidence" value="ECO:0007669"/>
    <property type="project" value="TreeGrafter"/>
</dbReference>
<gene>
    <name evidence="7" type="ORF">BTJ68_14719</name>
</gene>
<dbReference type="Pfam" id="PF00067">
    <property type="entry name" value="p450"/>
    <property type="match status" value="1"/>
</dbReference>
<dbReference type="AlphaFoldDB" id="A0A1Z5SNU2"/>
<evidence type="ECO:0000256" key="6">
    <source>
        <dbReference type="PIRSR" id="PIRSR602403-1"/>
    </source>
</evidence>
<evidence type="ECO:0000313" key="7">
    <source>
        <dbReference type="EMBL" id="OTA22483.1"/>
    </source>
</evidence>
<proteinExistence type="inferred from homology"/>
<dbReference type="Gene3D" id="1.10.630.10">
    <property type="entry name" value="Cytochrome P450"/>
    <property type="match status" value="1"/>
</dbReference>
<dbReference type="InterPro" id="IPR001128">
    <property type="entry name" value="Cyt_P450"/>
</dbReference>
<keyword evidence="8" id="KW-1185">Reference proteome</keyword>
<dbReference type="PANTHER" id="PTHR24304">
    <property type="entry name" value="CYTOCHROME P450 FAMILY 7"/>
    <property type="match status" value="1"/>
</dbReference>
<dbReference type="GO" id="GO:0005506">
    <property type="term" value="F:iron ion binding"/>
    <property type="evidence" value="ECO:0007669"/>
    <property type="project" value="InterPro"/>
</dbReference>
<dbReference type="GO" id="GO:0020037">
    <property type="term" value="F:heme binding"/>
    <property type="evidence" value="ECO:0007669"/>
    <property type="project" value="InterPro"/>
</dbReference>
<feature type="binding site" description="axial binding residue" evidence="6">
    <location>
        <position position="809"/>
    </location>
    <ligand>
        <name>heme</name>
        <dbReference type="ChEBI" id="CHEBI:30413"/>
    </ligand>
    <ligandPart>
        <name>Fe</name>
        <dbReference type="ChEBI" id="CHEBI:18248"/>
    </ligandPart>
</feature>
<dbReference type="Proteomes" id="UP000194280">
    <property type="component" value="Unassembled WGS sequence"/>
</dbReference>
<dbReference type="InParanoid" id="A0A1Z5SNU2"/>
<dbReference type="STRING" id="1157616.A0A1Z5SNU2"/>
<dbReference type="InterPro" id="IPR002403">
    <property type="entry name" value="Cyt_P450_E_grp-IV"/>
</dbReference>
<protein>
    <recommendedName>
        <fullName evidence="9">Cytochrome P450</fullName>
    </recommendedName>
</protein>
<comment type="cofactor">
    <cofactor evidence="1 6">
        <name>heme</name>
        <dbReference type="ChEBI" id="CHEBI:30413"/>
    </cofactor>
</comment>
<comment type="caution">
    <text evidence="7">The sequence shown here is derived from an EMBL/GenBank/DDBJ whole genome shotgun (WGS) entry which is preliminary data.</text>
</comment>
<dbReference type="Gene3D" id="3.40.50.1950">
    <property type="entry name" value="Flavin prenyltransferase-like"/>
    <property type="match status" value="1"/>
</dbReference>
<dbReference type="PRINTS" id="PR00465">
    <property type="entry name" value="EP450IV"/>
</dbReference>
<comment type="similarity">
    <text evidence="2">Belongs to the cytochrome P450 family.</text>
</comment>
<sequence length="882" mass="99529">MSSLMWENPMTKKQLTKIRRKWNWIQVLQPILWSFEEGKKKIASWETTDELVDAVRNQVDLMNIGQDMDVSPTVRTVGYTAESGKDGSRQSTSRLPPELWTIIFDFTGDWELAQTLHIYTNLTPPADWTSHTSPQGPRGYMEALELTILRGDLKDVEAFIASHSVPRWLSKLCIKLIMRFAMTPLLAHLEANHKDLFWATFGHTFLPDKASSVFGRTEILEFWRTSPSFLTKEYNTEALDGASRAGFVNVLEWWQHSALPLKFTEAALEQASAQGHLPVLEWWKQQSTTVDDMSVSVDSSKVRLKPGKSICYATQNGHTEIVRWWCQSGIPFPHEDTVAKLASTHGHTDILQLWHELKGSKMIFDNQVLVGATKNGNVRVLEWWKRSGLKVEYKTCDVEEALEDGDEGERGMEVRRWWARNGLNLGSKRYNQEAFSILLAGTRTNFIYSVEGITATFKSRQLSRSGLDQQLGINALGMSKEDAKKAFPADLDAKGKLSTAKIHTEHLLSASAVNSLTVKFLECFVQELQNDPKLKDGAEVNLYEWLWQRIFHASTTSLYGSKLLEMFPDFDKDYKVWEDNMLGLLFGVPRFMIGHAYKARDSNIKKLTAFLEEGYRNESEGDADWDPWFGARVVRKRHEYYHQQDLSTQGQAGCDLVFLAGILSNATPATGWLLAHLLSPTSPPDLLPRVMEELKSAQRPDGSVDVLALTKLPLLNSAFHETLRLYVDLLIVRQVDSSVTLAGQHHVRQGEHVMAPSWMTHRDPNTFAQPDAFDPERFLSQDPETGKLSYNTSRSAGSYFPFGGGHYMCPGRIFAKQEVLGSVATLLLNLDVTFVEFVHEKGGRYSSAGRGGENFPALKDNYAGNQVVGMQGDLKVRLKAKA</sequence>
<keyword evidence="4 6" id="KW-0479">Metal-binding</keyword>
<evidence type="ECO:0000256" key="4">
    <source>
        <dbReference type="ARBA" id="ARBA00022723"/>
    </source>
</evidence>
<accession>A0A1Z5SNU2</accession>
<dbReference type="CDD" id="cd11040">
    <property type="entry name" value="CYP7_CYP8-like"/>
    <property type="match status" value="1"/>
</dbReference>
<dbReference type="GO" id="GO:0016705">
    <property type="term" value="F:oxidoreductase activity, acting on paired donors, with incorporation or reduction of molecular oxygen"/>
    <property type="evidence" value="ECO:0007669"/>
    <property type="project" value="InterPro"/>
</dbReference>
<evidence type="ECO:0000313" key="8">
    <source>
        <dbReference type="Proteomes" id="UP000194280"/>
    </source>
</evidence>
<evidence type="ECO:0000256" key="3">
    <source>
        <dbReference type="ARBA" id="ARBA00022617"/>
    </source>
</evidence>
<dbReference type="InterPro" id="IPR036770">
    <property type="entry name" value="Ankyrin_rpt-contain_sf"/>
</dbReference>
<dbReference type="InterPro" id="IPR050529">
    <property type="entry name" value="CYP450_sterol_14alpha_dmase"/>
</dbReference>
<dbReference type="PANTHER" id="PTHR24304:SF2">
    <property type="entry name" value="24-HYDROXYCHOLESTEROL 7-ALPHA-HYDROXYLASE"/>
    <property type="match status" value="1"/>
</dbReference>
<evidence type="ECO:0008006" key="9">
    <source>
        <dbReference type="Google" id="ProtNLM"/>
    </source>
</evidence>
<dbReference type="SUPFAM" id="SSF48264">
    <property type="entry name" value="Cytochrome P450"/>
    <property type="match status" value="1"/>
</dbReference>
<dbReference type="InterPro" id="IPR036396">
    <property type="entry name" value="Cyt_P450_sf"/>
</dbReference>
<dbReference type="SUPFAM" id="SSF140860">
    <property type="entry name" value="Pseudo ankyrin repeat-like"/>
    <property type="match status" value="2"/>
</dbReference>
<organism evidence="7 8">
    <name type="scientific">Hortaea werneckii EXF-2000</name>
    <dbReference type="NCBI Taxonomy" id="1157616"/>
    <lineage>
        <taxon>Eukaryota</taxon>
        <taxon>Fungi</taxon>
        <taxon>Dikarya</taxon>
        <taxon>Ascomycota</taxon>
        <taxon>Pezizomycotina</taxon>
        <taxon>Dothideomycetes</taxon>
        <taxon>Dothideomycetidae</taxon>
        <taxon>Mycosphaerellales</taxon>
        <taxon>Teratosphaeriaceae</taxon>
        <taxon>Hortaea</taxon>
    </lineage>
</organism>
<evidence type="ECO:0000256" key="2">
    <source>
        <dbReference type="ARBA" id="ARBA00010617"/>
    </source>
</evidence>
<name>A0A1Z5SNU2_HORWE</name>
<dbReference type="Gene3D" id="1.25.40.20">
    <property type="entry name" value="Ankyrin repeat-containing domain"/>
    <property type="match status" value="1"/>
</dbReference>
<dbReference type="VEuPathDB" id="FungiDB:BTJ68_14719"/>
<reference evidence="7 8" key="1">
    <citation type="submission" date="2017-01" db="EMBL/GenBank/DDBJ databases">
        <title>The recent genome duplication of the halophilic yeast Hortaea werneckii: insights from long-read sequencing.</title>
        <authorList>
            <person name="Sinha S."/>
            <person name="Flibotte S."/>
            <person name="Neira M."/>
            <person name="Lenassi M."/>
            <person name="Gostincar C."/>
            <person name="Stajich J.E."/>
            <person name="Nislow C.E."/>
        </authorList>
    </citation>
    <scope>NUCLEOTIDE SEQUENCE [LARGE SCALE GENOMIC DNA]</scope>
    <source>
        <strain evidence="7 8">EXF-2000</strain>
    </source>
</reference>
<evidence type="ECO:0000256" key="5">
    <source>
        <dbReference type="ARBA" id="ARBA00023004"/>
    </source>
</evidence>
<keyword evidence="3 6" id="KW-0349">Heme</keyword>